<evidence type="ECO:0000256" key="2">
    <source>
        <dbReference type="ARBA" id="ARBA00029447"/>
    </source>
</evidence>
<feature type="domain" description="Methyl-accepting transducer" evidence="7">
    <location>
        <begin position="241"/>
        <end position="470"/>
    </location>
</feature>
<dbReference type="Gene3D" id="1.10.287.950">
    <property type="entry name" value="Methyl-accepting chemotaxis protein"/>
    <property type="match status" value="1"/>
</dbReference>
<gene>
    <name evidence="8" type="ORF">ENV82_00930</name>
</gene>
<keyword evidence="6" id="KW-0472">Membrane</keyword>
<evidence type="ECO:0000256" key="5">
    <source>
        <dbReference type="SAM" id="MobiDB-lite"/>
    </source>
</evidence>
<dbReference type="SUPFAM" id="SSF58104">
    <property type="entry name" value="Methyl-accepting chemotaxis protein (MCP) signaling domain"/>
    <property type="match status" value="1"/>
</dbReference>
<dbReference type="GO" id="GO:0005886">
    <property type="term" value="C:plasma membrane"/>
    <property type="evidence" value="ECO:0007669"/>
    <property type="project" value="TreeGrafter"/>
</dbReference>
<feature type="region of interest" description="Disordered" evidence="5">
    <location>
        <begin position="499"/>
        <end position="520"/>
    </location>
</feature>
<dbReference type="GO" id="GO:0004888">
    <property type="term" value="F:transmembrane signaling receptor activity"/>
    <property type="evidence" value="ECO:0007669"/>
    <property type="project" value="InterPro"/>
</dbReference>
<organism evidence="8">
    <name type="scientific">Caldisericum exile</name>
    <dbReference type="NCBI Taxonomy" id="693075"/>
    <lineage>
        <taxon>Bacteria</taxon>
        <taxon>Pseudomonadati</taxon>
        <taxon>Caldisericota/Cryosericota group</taxon>
        <taxon>Caldisericota</taxon>
        <taxon>Caldisericia</taxon>
        <taxon>Caldisericales</taxon>
        <taxon>Caldisericaceae</taxon>
        <taxon>Caldisericum</taxon>
    </lineage>
</organism>
<evidence type="ECO:0000256" key="6">
    <source>
        <dbReference type="SAM" id="Phobius"/>
    </source>
</evidence>
<sequence length="560" mass="61358">MLKNLSLKVKLLTGFIAVSLLTLVVGVVGFIAIQNMNNNLSSLGKISLPSISNLKDVLAEQQKIKVAIRTSISPYISLNERMKQLEDIEKARETYKKQLSEYEKIPRNEEEDKIYREFIVDYDKLNNSNNKIIEKLKTISKITDGKVLNEQLEALAKEVMTGGNAELNDKLDESLTKLINYVEQYRGTTMVDKAVQTSQALIILMLSVAALSFIFAILLGIFLGNSISKGLNKNTEEITKGTLQLESAGTQVASASQELSSGASELASSVEEITSSMEELQSIIESNTKSVNEAEILMKETLDKGKISQAESEELLKLMNEVQETSKKILKINKAVDDIAFQTNILALNAAVEAARAGDAGRGFAVVAEQVKSLAQKSAELSKETSDLIDTVVESIGSSVTKTGETVKQFKEVVERSEKVNVLLDEVTKAFKEQSKGASQVTKAISQVNTVVQQTAASSEETASSSEELLGQVEALRDIVVSLNTIVLGEKEAQKIKAKAEQKSKSTKEAEKTTHKLAEDAHKLREEIAHKKSGNIGGKQEEVEIVKPEEKIPLDDFKEF</sequence>
<evidence type="ECO:0000256" key="1">
    <source>
        <dbReference type="ARBA" id="ARBA00022500"/>
    </source>
</evidence>
<feature type="transmembrane region" description="Helical" evidence="6">
    <location>
        <begin position="12"/>
        <end position="33"/>
    </location>
</feature>
<evidence type="ECO:0000259" key="7">
    <source>
        <dbReference type="PROSITE" id="PS50111"/>
    </source>
</evidence>
<dbReference type="PANTHER" id="PTHR43531:SF11">
    <property type="entry name" value="METHYL-ACCEPTING CHEMOTAXIS PROTEIN 3"/>
    <property type="match status" value="1"/>
</dbReference>
<dbReference type="PANTHER" id="PTHR43531">
    <property type="entry name" value="PROTEIN ICFG"/>
    <property type="match status" value="1"/>
</dbReference>
<reference evidence="8" key="1">
    <citation type="journal article" date="2020" name="mSystems">
        <title>Genome- and Community-Level Interaction Insights into Carbon Utilization and Element Cycling Functions of Hydrothermarchaeota in Hydrothermal Sediment.</title>
        <authorList>
            <person name="Zhou Z."/>
            <person name="Liu Y."/>
            <person name="Xu W."/>
            <person name="Pan J."/>
            <person name="Luo Z.H."/>
            <person name="Li M."/>
        </authorList>
    </citation>
    <scope>NUCLEOTIDE SEQUENCE [LARGE SCALE GENOMIC DNA]</scope>
    <source>
        <strain evidence="8">SpSt-794</strain>
    </source>
</reference>
<keyword evidence="1" id="KW-0145">Chemotaxis</keyword>
<evidence type="ECO:0000256" key="3">
    <source>
        <dbReference type="PROSITE-ProRule" id="PRU00284"/>
    </source>
</evidence>
<name>A0A7C4XYC5_9BACT</name>
<keyword evidence="6" id="KW-0812">Transmembrane</keyword>
<dbReference type="InterPro" id="IPR024478">
    <property type="entry name" value="HlyB_4HB_MCP"/>
</dbReference>
<accession>A0A7C4XYC5</accession>
<proteinExistence type="inferred from homology"/>
<dbReference type="InterPro" id="IPR051310">
    <property type="entry name" value="MCP_chemotaxis"/>
</dbReference>
<evidence type="ECO:0000256" key="4">
    <source>
        <dbReference type="SAM" id="Coils"/>
    </source>
</evidence>
<protein>
    <submittedName>
        <fullName evidence="8">Chemotaxis protein</fullName>
    </submittedName>
</protein>
<dbReference type="GO" id="GO:0006935">
    <property type="term" value="P:chemotaxis"/>
    <property type="evidence" value="ECO:0007669"/>
    <property type="project" value="UniProtKB-KW"/>
</dbReference>
<dbReference type="Pfam" id="PF00015">
    <property type="entry name" value="MCPsignal"/>
    <property type="match status" value="1"/>
</dbReference>
<dbReference type="EMBL" id="DTHV01000027">
    <property type="protein sequence ID" value="HGW59999.1"/>
    <property type="molecule type" value="Genomic_DNA"/>
</dbReference>
<dbReference type="AlphaFoldDB" id="A0A7C4XYC5"/>
<keyword evidence="6" id="KW-1133">Transmembrane helix</keyword>
<comment type="similarity">
    <text evidence="2">Belongs to the methyl-accepting chemotaxis (MCP) protein family.</text>
</comment>
<dbReference type="GO" id="GO:0007165">
    <property type="term" value="P:signal transduction"/>
    <property type="evidence" value="ECO:0007669"/>
    <property type="project" value="UniProtKB-KW"/>
</dbReference>
<dbReference type="InterPro" id="IPR004089">
    <property type="entry name" value="MCPsignal_dom"/>
</dbReference>
<dbReference type="Pfam" id="PF12729">
    <property type="entry name" value="4HB_MCP_1"/>
    <property type="match status" value="1"/>
</dbReference>
<dbReference type="PROSITE" id="PS50111">
    <property type="entry name" value="CHEMOTAXIS_TRANSDUC_2"/>
    <property type="match status" value="1"/>
</dbReference>
<comment type="caution">
    <text evidence="8">The sequence shown here is derived from an EMBL/GenBank/DDBJ whole genome shotgun (WGS) entry which is preliminary data.</text>
</comment>
<keyword evidence="4" id="KW-0175">Coiled coil</keyword>
<evidence type="ECO:0000313" key="8">
    <source>
        <dbReference type="EMBL" id="HGW59999.1"/>
    </source>
</evidence>
<feature type="coiled-coil region" evidence="4">
    <location>
        <begin position="78"/>
        <end position="105"/>
    </location>
</feature>
<dbReference type="SMART" id="SM00283">
    <property type="entry name" value="MA"/>
    <property type="match status" value="1"/>
</dbReference>
<feature type="transmembrane region" description="Helical" evidence="6">
    <location>
        <begin position="200"/>
        <end position="223"/>
    </location>
</feature>
<dbReference type="InterPro" id="IPR004090">
    <property type="entry name" value="Chemotax_Me-accpt_rcpt"/>
</dbReference>
<keyword evidence="3" id="KW-0807">Transducer</keyword>
<dbReference type="PRINTS" id="PR00260">
    <property type="entry name" value="CHEMTRNSDUCR"/>
</dbReference>